<accession>A0A5C4L628</accession>
<dbReference type="RefSeq" id="WP_139040373.1">
    <property type="nucleotide sequence ID" value="NZ_VDDA01000042.1"/>
</dbReference>
<dbReference type="OrthoDB" id="8453536at2"/>
<name>A0A5C4L628_9HYPH</name>
<reference evidence="1 2" key="1">
    <citation type="submission" date="2019-06" db="EMBL/GenBank/DDBJ databases">
        <title>Genome of Methylobacterium sp. 17Sr1-39.</title>
        <authorList>
            <person name="Seo T."/>
        </authorList>
    </citation>
    <scope>NUCLEOTIDE SEQUENCE [LARGE SCALE GENOMIC DNA]</scope>
    <source>
        <strain evidence="1 2">17Sr1-39</strain>
    </source>
</reference>
<evidence type="ECO:0000313" key="2">
    <source>
        <dbReference type="Proteomes" id="UP000305267"/>
    </source>
</evidence>
<sequence>MTIWDVERIFAYWRVAPPTHELVAAYLGYKPRPEPVAVAASADDPSGIGSMILQFPDGLVKPN</sequence>
<dbReference type="AlphaFoldDB" id="A0A5C4L628"/>
<evidence type="ECO:0000313" key="1">
    <source>
        <dbReference type="EMBL" id="TNC07117.1"/>
    </source>
</evidence>
<comment type="caution">
    <text evidence="1">The sequence shown here is derived from an EMBL/GenBank/DDBJ whole genome shotgun (WGS) entry which is preliminary data.</text>
</comment>
<protein>
    <submittedName>
        <fullName evidence="1">Uncharacterized protein</fullName>
    </submittedName>
</protein>
<dbReference type="EMBL" id="VDDA01000042">
    <property type="protein sequence ID" value="TNC07117.1"/>
    <property type="molecule type" value="Genomic_DNA"/>
</dbReference>
<dbReference type="Proteomes" id="UP000305267">
    <property type="component" value="Unassembled WGS sequence"/>
</dbReference>
<gene>
    <name evidence="1" type="ORF">FF100_33650</name>
</gene>
<proteinExistence type="predicted"/>
<keyword evidence="2" id="KW-1185">Reference proteome</keyword>
<organism evidence="1 2">
    <name type="scientific">Methylobacterium terricola</name>
    <dbReference type="NCBI Taxonomy" id="2583531"/>
    <lineage>
        <taxon>Bacteria</taxon>
        <taxon>Pseudomonadati</taxon>
        <taxon>Pseudomonadota</taxon>
        <taxon>Alphaproteobacteria</taxon>
        <taxon>Hyphomicrobiales</taxon>
        <taxon>Methylobacteriaceae</taxon>
        <taxon>Methylobacterium</taxon>
    </lineage>
</organism>